<dbReference type="SUPFAM" id="SSF56784">
    <property type="entry name" value="HAD-like"/>
    <property type="match status" value="1"/>
</dbReference>
<keyword evidence="6 7" id="KW-0460">Magnesium</keyword>
<dbReference type="Proteomes" id="UP000015520">
    <property type="component" value="Unassembled WGS sequence"/>
</dbReference>
<sequence>MIKLIVLDVDGCLSDGKLIYSNDGVESKSFNVKDGLAISSWIKMGNHVAIITGRKSNIVTRRAKELGIKHLYQGVKDKQRVLRELIESLGLSFCEVAAIGDDLNDYHMLKLVKKSFAPSDGVKEIKGIVKIVLEKKGGDGVVREMIDILVDDNNQREDFMRVWI</sequence>
<dbReference type="OrthoDB" id="9805604at2"/>
<keyword evidence="4 7" id="KW-0479">Metal-binding</keyword>
<feature type="binding site" evidence="7">
    <location>
        <position position="8"/>
    </location>
    <ligand>
        <name>Mg(2+)</name>
        <dbReference type="ChEBI" id="CHEBI:18420"/>
    </ligand>
</feature>
<dbReference type="NCBIfam" id="TIGR01670">
    <property type="entry name" value="KdsC-phosphatas"/>
    <property type="match status" value="1"/>
</dbReference>
<evidence type="ECO:0000256" key="7">
    <source>
        <dbReference type="PIRSR" id="PIRSR006118-2"/>
    </source>
</evidence>
<dbReference type="SFLD" id="SFLDG01138">
    <property type="entry name" value="C1.6.2:_Deoxy-d-mannose-octulo"/>
    <property type="match status" value="1"/>
</dbReference>
<name>T0L3A5_9BACT</name>
<comment type="cofactor">
    <cofactor evidence="1 7">
        <name>Mg(2+)</name>
        <dbReference type="ChEBI" id="CHEBI:18420"/>
    </cofactor>
</comment>
<keyword evidence="9" id="KW-1185">Reference proteome</keyword>
<feature type="binding site" evidence="7">
    <location>
        <position position="10"/>
    </location>
    <ligand>
        <name>substrate</name>
    </ligand>
</feature>
<dbReference type="GO" id="GO:0008781">
    <property type="term" value="F:N-acylneuraminate cytidylyltransferase activity"/>
    <property type="evidence" value="ECO:0007669"/>
    <property type="project" value="TreeGrafter"/>
</dbReference>
<dbReference type="InterPro" id="IPR010023">
    <property type="entry name" value="KdsC_fam"/>
</dbReference>
<dbReference type="Pfam" id="PF08282">
    <property type="entry name" value="Hydrolase_3"/>
    <property type="match status" value="1"/>
</dbReference>
<dbReference type="STRING" id="1172190.M947_00600"/>
<comment type="similarity">
    <text evidence="2">Belongs to the KdsC family.</text>
</comment>
<dbReference type="InterPro" id="IPR023214">
    <property type="entry name" value="HAD_sf"/>
</dbReference>
<comment type="subunit">
    <text evidence="3">Homotetramer.</text>
</comment>
<organism evidence="8 9">
    <name type="scientific">Sulfurimonas hongkongensis</name>
    <dbReference type="NCBI Taxonomy" id="1172190"/>
    <lineage>
        <taxon>Bacteria</taxon>
        <taxon>Pseudomonadati</taxon>
        <taxon>Campylobacterota</taxon>
        <taxon>Epsilonproteobacteria</taxon>
        <taxon>Campylobacterales</taxon>
        <taxon>Sulfurimonadaceae</taxon>
        <taxon>Sulfurimonas</taxon>
    </lineage>
</organism>
<gene>
    <name evidence="8" type="ORF">M947_00600</name>
</gene>
<evidence type="ECO:0000256" key="3">
    <source>
        <dbReference type="ARBA" id="ARBA00011881"/>
    </source>
</evidence>
<dbReference type="Gene3D" id="3.40.50.1000">
    <property type="entry name" value="HAD superfamily/HAD-like"/>
    <property type="match status" value="1"/>
</dbReference>
<evidence type="ECO:0000256" key="4">
    <source>
        <dbReference type="ARBA" id="ARBA00022723"/>
    </source>
</evidence>
<dbReference type="SFLD" id="SFLDS00003">
    <property type="entry name" value="Haloacid_Dehalogenase"/>
    <property type="match status" value="1"/>
</dbReference>
<proteinExistence type="inferred from homology"/>
<feature type="binding site" evidence="7">
    <location>
        <position position="101"/>
    </location>
    <ligand>
        <name>Mg(2+)</name>
        <dbReference type="ChEBI" id="CHEBI:18420"/>
    </ligand>
</feature>
<dbReference type="PANTHER" id="PTHR21485">
    <property type="entry name" value="HAD SUPERFAMILY MEMBERS CMAS AND KDSC"/>
    <property type="match status" value="1"/>
</dbReference>
<dbReference type="PIRSF" id="PIRSF006118">
    <property type="entry name" value="KDO8-P_Ptase"/>
    <property type="match status" value="1"/>
</dbReference>
<dbReference type="EMBL" id="AUPZ01000002">
    <property type="protein sequence ID" value="EQB40328.1"/>
    <property type="molecule type" value="Genomic_DNA"/>
</dbReference>
<dbReference type="FunFam" id="3.40.50.1000:FF:000029">
    <property type="entry name" value="3-deoxy-D-manno-octulosonate 8-phosphate phosphatase KdsC"/>
    <property type="match status" value="1"/>
</dbReference>
<dbReference type="eggNOG" id="COG1778">
    <property type="taxonomic scope" value="Bacteria"/>
</dbReference>
<keyword evidence="5" id="KW-0378">Hydrolase</keyword>
<dbReference type="CDD" id="cd01630">
    <property type="entry name" value="HAD_KDO-like"/>
    <property type="match status" value="1"/>
</dbReference>
<dbReference type="PATRIC" id="fig|1172190.3.peg.116"/>
<dbReference type="RefSeq" id="WP_021286405.1">
    <property type="nucleotide sequence ID" value="NZ_AUPZ01000002.1"/>
</dbReference>
<evidence type="ECO:0000256" key="2">
    <source>
        <dbReference type="ARBA" id="ARBA00005893"/>
    </source>
</evidence>
<dbReference type="PANTHER" id="PTHR21485:SF3">
    <property type="entry name" value="N-ACYLNEURAMINATE CYTIDYLYLTRANSFERASE"/>
    <property type="match status" value="1"/>
</dbReference>
<evidence type="ECO:0000256" key="1">
    <source>
        <dbReference type="ARBA" id="ARBA00001946"/>
    </source>
</evidence>
<comment type="caution">
    <text evidence="8">The sequence shown here is derived from an EMBL/GenBank/DDBJ whole genome shotgun (WGS) entry which is preliminary data.</text>
</comment>
<evidence type="ECO:0000313" key="8">
    <source>
        <dbReference type="EMBL" id="EQB40328.1"/>
    </source>
</evidence>
<dbReference type="SFLD" id="SFLDG01136">
    <property type="entry name" value="C1.6:_Phosphoserine_Phosphatas"/>
    <property type="match status" value="1"/>
</dbReference>
<evidence type="ECO:0000256" key="5">
    <source>
        <dbReference type="ARBA" id="ARBA00022801"/>
    </source>
</evidence>
<dbReference type="AlphaFoldDB" id="T0L3A5"/>
<protein>
    <submittedName>
        <fullName evidence="8">3-deoxy-D-manno-octulosonate 8-phosphate phosphatase</fullName>
    </submittedName>
</protein>
<evidence type="ECO:0000313" key="9">
    <source>
        <dbReference type="Proteomes" id="UP000015520"/>
    </source>
</evidence>
<dbReference type="GO" id="GO:0016788">
    <property type="term" value="F:hydrolase activity, acting on ester bonds"/>
    <property type="evidence" value="ECO:0007669"/>
    <property type="project" value="InterPro"/>
</dbReference>
<reference evidence="8 9" key="1">
    <citation type="submission" date="2013-07" db="EMBL/GenBank/DDBJ databases">
        <title>Sulfurimonas hongkongensis AST-10 Genome Sequencing.</title>
        <authorList>
            <person name="Cai L."/>
            <person name="Zhang T."/>
        </authorList>
    </citation>
    <scope>NUCLEOTIDE SEQUENCE [LARGE SCALE GENOMIC DNA]</scope>
    <source>
        <strain evidence="8 9">AST-10</strain>
    </source>
</reference>
<dbReference type="GO" id="GO:0046872">
    <property type="term" value="F:metal ion binding"/>
    <property type="evidence" value="ECO:0007669"/>
    <property type="project" value="UniProtKB-KW"/>
</dbReference>
<accession>T0L3A5</accession>
<dbReference type="InterPro" id="IPR036412">
    <property type="entry name" value="HAD-like_sf"/>
</dbReference>
<evidence type="ECO:0000256" key="6">
    <source>
        <dbReference type="ARBA" id="ARBA00022842"/>
    </source>
</evidence>
<dbReference type="InterPro" id="IPR050793">
    <property type="entry name" value="CMP-NeuNAc_synthase"/>
</dbReference>